<evidence type="ECO:0000313" key="1">
    <source>
        <dbReference type="EMBL" id="RXH67956.1"/>
    </source>
</evidence>
<accession>A0A498H959</accession>
<dbReference type="AlphaFoldDB" id="A0A498H959"/>
<dbReference type="Proteomes" id="UP000290289">
    <property type="component" value="Chromosome 17"/>
</dbReference>
<dbReference type="EMBL" id="RDQH01000343">
    <property type="protein sequence ID" value="RXH67956.1"/>
    <property type="molecule type" value="Genomic_DNA"/>
</dbReference>
<evidence type="ECO:0000313" key="2">
    <source>
        <dbReference type="Proteomes" id="UP000290289"/>
    </source>
</evidence>
<sequence>MTCRRHQTAVHAGVHGRDMRRSVAGDRCAVGALPLESGGQGLGLSQEAGSITGGHAGLEGKLLGVGRSRLAEHADAVSVAGKLANLSSFLFPWPLPTPPITHPLLKTISPVNLRPPSSSLPASLSALPAPSPGVCSTLASMRTKSYWGFGLAGAESSKCAMRAGGFKRELKILEL</sequence>
<organism evidence="1 2">
    <name type="scientific">Malus domestica</name>
    <name type="common">Apple</name>
    <name type="synonym">Pyrus malus</name>
    <dbReference type="NCBI Taxonomy" id="3750"/>
    <lineage>
        <taxon>Eukaryota</taxon>
        <taxon>Viridiplantae</taxon>
        <taxon>Streptophyta</taxon>
        <taxon>Embryophyta</taxon>
        <taxon>Tracheophyta</taxon>
        <taxon>Spermatophyta</taxon>
        <taxon>Magnoliopsida</taxon>
        <taxon>eudicotyledons</taxon>
        <taxon>Gunneridae</taxon>
        <taxon>Pentapetalae</taxon>
        <taxon>rosids</taxon>
        <taxon>fabids</taxon>
        <taxon>Rosales</taxon>
        <taxon>Rosaceae</taxon>
        <taxon>Amygdaloideae</taxon>
        <taxon>Maleae</taxon>
        <taxon>Malus</taxon>
    </lineage>
</organism>
<protein>
    <submittedName>
        <fullName evidence="1">Uncharacterized protein</fullName>
    </submittedName>
</protein>
<gene>
    <name evidence="1" type="ORF">DVH24_028103</name>
</gene>
<name>A0A498H959_MALDO</name>
<reference evidence="1 2" key="1">
    <citation type="submission" date="2018-10" db="EMBL/GenBank/DDBJ databases">
        <title>A high-quality apple genome assembly.</title>
        <authorList>
            <person name="Hu J."/>
        </authorList>
    </citation>
    <scope>NUCLEOTIDE SEQUENCE [LARGE SCALE GENOMIC DNA]</scope>
    <source>
        <strain evidence="2">cv. HFTH1</strain>
        <tissue evidence="1">Young leaf</tissue>
    </source>
</reference>
<proteinExistence type="predicted"/>
<comment type="caution">
    <text evidence="1">The sequence shown here is derived from an EMBL/GenBank/DDBJ whole genome shotgun (WGS) entry which is preliminary data.</text>
</comment>
<keyword evidence="2" id="KW-1185">Reference proteome</keyword>